<evidence type="ECO:0000313" key="2">
    <source>
        <dbReference type="Proteomes" id="UP000239920"/>
    </source>
</evidence>
<organism evidence="1 2">
    <name type="scientific">Limosilactobacillus pontis</name>
    <dbReference type="NCBI Taxonomy" id="35787"/>
    <lineage>
        <taxon>Bacteria</taxon>
        <taxon>Bacillati</taxon>
        <taxon>Bacillota</taxon>
        <taxon>Bacilli</taxon>
        <taxon>Lactobacillales</taxon>
        <taxon>Lactobacillaceae</taxon>
        <taxon>Limosilactobacillus</taxon>
    </lineage>
</organism>
<sequence>MAKPTTLAELVNTLPDTVDPGRFTGDLLQAIERLRRRPLDIYYAGPRSLRVDGVTLMVDLQPKQAVITHFAGRAVNVQVPR</sequence>
<dbReference type="AlphaFoldDB" id="A0A2J6NPU9"/>
<dbReference type="EMBL" id="PNFV01000001">
    <property type="protein sequence ID" value="PMB83286.1"/>
    <property type="molecule type" value="Genomic_DNA"/>
</dbReference>
<dbReference type="Proteomes" id="UP000239920">
    <property type="component" value="Unassembled WGS sequence"/>
</dbReference>
<reference evidence="1 2" key="1">
    <citation type="submission" date="2017-09" db="EMBL/GenBank/DDBJ databases">
        <title>Bacterial strain isolated from the female urinary microbiota.</title>
        <authorList>
            <person name="Thomas-White K."/>
            <person name="Kumar N."/>
            <person name="Forster S."/>
            <person name="Putonti C."/>
            <person name="Lawley T."/>
            <person name="Wolfe A.J."/>
        </authorList>
    </citation>
    <scope>NUCLEOTIDE SEQUENCE [LARGE SCALE GENOMIC DNA]</scope>
    <source>
        <strain evidence="1 2">UMB0683</strain>
    </source>
</reference>
<dbReference type="RefSeq" id="WP_104687847.1">
    <property type="nucleotide sequence ID" value="NZ_JBKTHY010000025.1"/>
</dbReference>
<proteinExistence type="predicted"/>
<protein>
    <submittedName>
        <fullName evidence="1">Uncharacterized protein</fullName>
    </submittedName>
</protein>
<evidence type="ECO:0000313" key="1">
    <source>
        <dbReference type="EMBL" id="PMB83286.1"/>
    </source>
</evidence>
<accession>A0A2J6NPU9</accession>
<dbReference type="OrthoDB" id="9873309at2"/>
<gene>
    <name evidence="1" type="ORF">CK797_00350</name>
</gene>
<name>A0A2J6NPU9_9LACO</name>
<comment type="caution">
    <text evidence="1">The sequence shown here is derived from an EMBL/GenBank/DDBJ whole genome shotgun (WGS) entry which is preliminary data.</text>
</comment>